<evidence type="ECO:0000313" key="2">
    <source>
        <dbReference type="Proteomes" id="UP001057402"/>
    </source>
</evidence>
<dbReference type="EMBL" id="CM042890">
    <property type="protein sequence ID" value="KAI4313042.1"/>
    <property type="molecule type" value="Genomic_DNA"/>
</dbReference>
<dbReference type="Proteomes" id="UP001057402">
    <property type="component" value="Chromosome 11"/>
</dbReference>
<comment type="caution">
    <text evidence="1">The sequence shown here is derived from an EMBL/GenBank/DDBJ whole genome shotgun (WGS) entry which is preliminary data.</text>
</comment>
<name>A0ACB9LPH3_9MYRT</name>
<keyword evidence="2" id="KW-1185">Reference proteome</keyword>
<gene>
    <name evidence="1" type="ORF">MLD38_037819</name>
</gene>
<organism evidence="1 2">
    <name type="scientific">Melastoma candidum</name>
    <dbReference type="NCBI Taxonomy" id="119954"/>
    <lineage>
        <taxon>Eukaryota</taxon>
        <taxon>Viridiplantae</taxon>
        <taxon>Streptophyta</taxon>
        <taxon>Embryophyta</taxon>
        <taxon>Tracheophyta</taxon>
        <taxon>Spermatophyta</taxon>
        <taxon>Magnoliopsida</taxon>
        <taxon>eudicotyledons</taxon>
        <taxon>Gunneridae</taxon>
        <taxon>Pentapetalae</taxon>
        <taxon>rosids</taxon>
        <taxon>malvids</taxon>
        <taxon>Myrtales</taxon>
        <taxon>Melastomataceae</taxon>
        <taxon>Melastomatoideae</taxon>
        <taxon>Melastomateae</taxon>
        <taxon>Melastoma</taxon>
    </lineage>
</organism>
<sequence>MEFGRATGTVPEYGAIFMSDSETRKECLERRLFGLPSSMQSFVSQVKAGMILFLFEYESKRLYGVFQACSDGAMNIVPHAYSASGKQFPAQVKMKPLWHCAPLSENVFRDVIKENYFTPKKFNFGLSEEQVCGLVSLFERRIINRNMPRKQVSDYEMDANLVENVGSYRESDGIWDFAEPGHPKSDPPLGSYNLDCYLQDIANDVRLTRQDTEESRAIDLVNAEASVILAAKCSCCSVSERYPPEDVEATARGQLGRHYYAAECSESDVRKASYPHQEFESSVQEESCRSSFSYKPSLSRVSGDLLLCSSRTECSDHPMRKACLETKLPSFETPEAYCPSCSFDIRGNSCASCFDVANACLQEFEPPMIWSSDSLPSPTNQWNILRVAKYSPLRSSSCAHCTGDGTFHGGGKDKHFKHQMGNVQGSCLLGCTGFSHCLPQKRKRSSVFSRLSSPIGNDVEGIDKSDNRDSSYITSLLHHQQYHLAVESANDLIGMNYQSKMSTVEPIMGADGIITDSAPFDSSHASDLRSHSENVVDATPLYDFRRRSHIRKDQAKSLDNPPSYVGTPLKPSGRRKLIRPDFSKKETPEQKPSDDDLSKSCPAGSFDADSAIKDIIDDHTALKADDDVKNLSIAASPQVLSQLVAIGDKLSDTNERVGGKCNEQDTVDLSQSCQGGSNDASIAAKDANDYSVVIDGSNNVLNFSMAASSPRVLSQSVVIADKEPGSNEAGGGNCNGHDVVGLHGNQEQAPNQSPSPMSLAANKSSPPVTVPVPIDESFPSEEHEGVRTDDGERTDLPVDGTEILDPSLA</sequence>
<accession>A0ACB9LPH3</accession>
<evidence type="ECO:0000313" key="1">
    <source>
        <dbReference type="EMBL" id="KAI4313042.1"/>
    </source>
</evidence>
<reference evidence="2" key="1">
    <citation type="journal article" date="2023" name="Front. Plant Sci.">
        <title>Chromosomal-level genome assembly of Melastoma candidum provides insights into trichome evolution.</title>
        <authorList>
            <person name="Zhong Y."/>
            <person name="Wu W."/>
            <person name="Sun C."/>
            <person name="Zou P."/>
            <person name="Liu Y."/>
            <person name="Dai S."/>
            <person name="Zhou R."/>
        </authorList>
    </citation>
    <scope>NUCLEOTIDE SEQUENCE [LARGE SCALE GENOMIC DNA]</scope>
</reference>
<protein>
    <submittedName>
        <fullName evidence="1">Uncharacterized protein</fullName>
    </submittedName>
</protein>
<proteinExistence type="predicted"/>